<evidence type="ECO:0000313" key="7">
    <source>
        <dbReference type="Proteomes" id="UP001596074"/>
    </source>
</evidence>
<dbReference type="SMART" id="SM00346">
    <property type="entry name" value="HTH_ICLR"/>
    <property type="match status" value="1"/>
</dbReference>
<dbReference type="PANTHER" id="PTHR30136:SF24">
    <property type="entry name" value="HTH-TYPE TRANSCRIPTIONAL REPRESSOR ALLR"/>
    <property type="match status" value="1"/>
</dbReference>
<keyword evidence="3" id="KW-0804">Transcription</keyword>
<evidence type="ECO:0000259" key="4">
    <source>
        <dbReference type="PROSITE" id="PS51077"/>
    </source>
</evidence>
<sequence>MAGSTGRTQVGSQTLARGLRALLTVVESSGGMTVQELARELDVHRSIAYRLLQTLADFGFVAHGENGTYHPGARLATLADTYLPALREAAFPIMRETADDLGCTVALFVAEGDEAVAIVLVEPTTTSHHIAFKAGMRTPIDRGAAGYALLSAAPPREGEPAPVARTRERGYATSEGEILVGAYAIAASIPDTVPRTCLNLITHREDQAKAAEKHIVQAAQRVGRALRPTRSDDPGRP</sequence>
<comment type="caution">
    <text evidence="6">The sequence shown here is derived from an EMBL/GenBank/DDBJ whole genome shotgun (WGS) entry which is preliminary data.</text>
</comment>
<dbReference type="InterPro" id="IPR036390">
    <property type="entry name" value="WH_DNA-bd_sf"/>
</dbReference>
<evidence type="ECO:0000256" key="3">
    <source>
        <dbReference type="ARBA" id="ARBA00023163"/>
    </source>
</evidence>
<dbReference type="Proteomes" id="UP001596074">
    <property type="component" value="Unassembled WGS sequence"/>
</dbReference>
<protein>
    <submittedName>
        <fullName evidence="6">IclR family transcriptional regulator</fullName>
    </submittedName>
</protein>
<dbReference type="InterPro" id="IPR029016">
    <property type="entry name" value="GAF-like_dom_sf"/>
</dbReference>
<evidence type="ECO:0000256" key="2">
    <source>
        <dbReference type="ARBA" id="ARBA00023125"/>
    </source>
</evidence>
<dbReference type="SUPFAM" id="SSF46785">
    <property type="entry name" value="Winged helix' DNA-binding domain"/>
    <property type="match status" value="1"/>
</dbReference>
<dbReference type="RefSeq" id="WP_378281468.1">
    <property type="nucleotide sequence ID" value="NZ_JBHSON010000010.1"/>
</dbReference>
<keyword evidence="1" id="KW-0805">Transcription regulation</keyword>
<dbReference type="PANTHER" id="PTHR30136">
    <property type="entry name" value="HELIX-TURN-HELIX TRANSCRIPTIONAL REGULATOR, ICLR FAMILY"/>
    <property type="match status" value="1"/>
</dbReference>
<name>A0ABW0ZVQ4_9ACTN</name>
<dbReference type="PROSITE" id="PS51077">
    <property type="entry name" value="HTH_ICLR"/>
    <property type="match status" value="1"/>
</dbReference>
<evidence type="ECO:0000313" key="6">
    <source>
        <dbReference type="EMBL" id="MFC5745844.1"/>
    </source>
</evidence>
<accession>A0ABW0ZVQ4</accession>
<dbReference type="Gene3D" id="3.30.450.40">
    <property type="match status" value="2"/>
</dbReference>
<dbReference type="Gene3D" id="1.10.10.10">
    <property type="entry name" value="Winged helix-like DNA-binding domain superfamily/Winged helix DNA-binding domain"/>
    <property type="match status" value="1"/>
</dbReference>
<proteinExistence type="predicted"/>
<organism evidence="6 7">
    <name type="scientific">Actinomadura rugatobispora</name>
    <dbReference type="NCBI Taxonomy" id="1994"/>
    <lineage>
        <taxon>Bacteria</taxon>
        <taxon>Bacillati</taxon>
        <taxon>Actinomycetota</taxon>
        <taxon>Actinomycetes</taxon>
        <taxon>Streptosporangiales</taxon>
        <taxon>Thermomonosporaceae</taxon>
        <taxon>Actinomadura</taxon>
    </lineage>
</organism>
<dbReference type="InterPro" id="IPR005471">
    <property type="entry name" value="Tscrpt_reg_IclR_N"/>
</dbReference>
<keyword evidence="7" id="KW-1185">Reference proteome</keyword>
<dbReference type="InterPro" id="IPR050707">
    <property type="entry name" value="HTH_MetabolicPath_Reg"/>
</dbReference>
<dbReference type="InterPro" id="IPR036388">
    <property type="entry name" value="WH-like_DNA-bd_sf"/>
</dbReference>
<keyword evidence="2" id="KW-0238">DNA-binding</keyword>
<feature type="domain" description="HTH iclR-type" evidence="4">
    <location>
        <begin position="12"/>
        <end position="73"/>
    </location>
</feature>
<reference evidence="7" key="1">
    <citation type="journal article" date="2019" name="Int. J. Syst. Evol. Microbiol.">
        <title>The Global Catalogue of Microorganisms (GCM) 10K type strain sequencing project: providing services to taxonomists for standard genome sequencing and annotation.</title>
        <authorList>
            <consortium name="The Broad Institute Genomics Platform"/>
            <consortium name="The Broad Institute Genome Sequencing Center for Infectious Disease"/>
            <person name="Wu L."/>
            <person name="Ma J."/>
        </authorList>
    </citation>
    <scope>NUCLEOTIDE SEQUENCE [LARGE SCALE GENOMIC DNA]</scope>
    <source>
        <strain evidence="7">KCTC 42087</strain>
    </source>
</reference>
<dbReference type="Pfam" id="PF01614">
    <property type="entry name" value="IclR_C"/>
    <property type="match status" value="1"/>
</dbReference>
<evidence type="ECO:0000259" key="5">
    <source>
        <dbReference type="PROSITE" id="PS51078"/>
    </source>
</evidence>
<dbReference type="PROSITE" id="PS51078">
    <property type="entry name" value="ICLR_ED"/>
    <property type="match status" value="1"/>
</dbReference>
<dbReference type="SUPFAM" id="SSF55781">
    <property type="entry name" value="GAF domain-like"/>
    <property type="match status" value="1"/>
</dbReference>
<dbReference type="InterPro" id="IPR014757">
    <property type="entry name" value="Tscrpt_reg_IclR_C"/>
</dbReference>
<gene>
    <name evidence="6" type="ORF">ACFPZN_09515</name>
</gene>
<dbReference type="EMBL" id="JBHSON010000010">
    <property type="protein sequence ID" value="MFC5745844.1"/>
    <property type="molecule type" value="Genomic_DNA"/>
</dbReference>
<feature type="domain" description="IclR-ED" evidence="5">
    <location>
        <begin position="74"/>
        <end position="228"/>
    </location>
</feature>
<evidence type="ECO:0000256" key="1">
    <source>
        <dbReference type="ARBA" id="ARBA00023015"/>
    </source>
</evidence>
<dbReference type="Pfam" id="PF09339">
    <property type="entry name" value="HTH_IclR"/>
    <property type="match status" value="1"/>
</dbReference>